<keyword evidence="7" id="KW-0238">DNA-binding</keyword>
<evidence type="ECO:0000256" key="9">
    <source>
        <dbReference type="ARBA" id="ARBA00024867"/>
    </source>
</evidence>
<dbReference type="CDD" id="cd17536">
    <property type="entry name" value="REC_YesN-like"/>
    <property type="match status" value="1"/>
</dbReference>
<evidence type="ECO:0000256" key="6">
    <source>
        <dbReference type="ARBA" id="ARBA00023015"/>
    </source>
</evidence>
<dbReference type="Pfam" id="PF12833">
    <property type="entry name" value="HTH_18"/>
    <property type="match status" value="1"/>
</dbReference>
<dbReference type="PANTHER" id="PTHR42713">
    <property type="entry name" value="HISTIDINE KINASE-RELATED"/>
    <property type="match status" value="1"/>
</dbReference>
<dbReference type="PROSITE" id="PS01124">
    <property type="entry name" value="HTH_ARAC_FAMILY_2"/>
    <property type="match status" value="1"/>
</dbReference>
<keyword evidence="3" id="KW-0963">Cytoplasm</keyword>
<dbReference type="SUPFAM" id="SSF46689">
    <property type="entry name" value="Homeodomain-like"/>
    <property type="match status" value="2"/>
</dbReference>
<evidence type="ECO:0000256" key="3">
    <source>
        <dbReference type="ARBA" id="ARBA00022490"/>
    </source>
</evidence>
<dbReference type="InterPro" id="IPR011006">
    <property type="entry name" value="CheY-like_superfamily"/>
</dbReference>
<feature type="domain" description="HTH araC/xylS-type" evidence="11">
    <location>
        <begin position="412"/>
        <end position="510"/>
    </location>
</feature>
<evidence type="ECO:0000259" key="11">
    <source>
        <dbReference type="PROSITE" id="PS01124"/>
    </source>
</evidence>
<dbReference type="EMBL" id="BAABYW010000003">
    <property type="protein sequence ID" value="GAA6412023.1"/>
    <property type="molecule type" value="Genomic_DNA"/>
</dbReference>
<evidence type="ECO:0000313" key="13">
    <source>
        <dbReference type="EMBL" id="GAA6412023.1"/>
    </source>
</evidence>
<dbReference type="Pfam" id="PF00072">
    <property type="entry name" value="Response_reg"/>
    <property type="match status" value="1"/>
</dbReference>
<comment type="function">
    <text evidence="9">May play the central regulatory role in sporulation. It may be an element of the effector pathway responsible for the activation of sporulation genes in response to nutritional stress. Spo0A may act in concert with spo0H (a sigma factor) to control the expression of some genes that are critical to the sporulation process.</text>
</comment>
<keyword evidence="5" id="KW-0902">Two-component regulatory system</keyword>
<dbReference type="RefSeq" id="WP_256162400.1">
    <property type="nucleotide sequence ID" value="NZ_BAABYW010000003.1"/>
</dbReference>
<evidence type="ECO:0000256" key="5">
    <source>
        <dbReference type="ARBA" id="ARBA00023012"/>
    </source>
</evidence>
<gene>
    <name evidence="13" type="ORF">K040078D81_61400</name>
</gene>
<dbReference type="InterPro" id="IPR051552">
    <property type="entry name" value="HptR"/>
</dbReference>
<dbReference type="SMART" id="SM00342">
    <property type="entry name" value="HTH_ARAC"/>
    <property type="match status" value="1"/>
</dbReference>
<keyword evidence="6" id="KW-0805">Transcription regulation</keyword>
<feature type="modified residue" description="4-aspartylphosphate" evidence="10">
    <location>
        <position position="55"/>
    </location>
</feature>
<dbReference type="InterPro" id="IPR009057">
    <property type="entry name" value="Homeodomain-like_sf"/>
</dbReference>
<keyword evidence="14" id="KW-1185">Reference proteome</keyword>
<keyword evidence="4 10" id="KW-0597">Phosphoprotein</keyword>
<dbReference type="PRINTS" id="PR00032">
    <property type="entry name" value="HTHARAC"/>
</dbReference>
<keyword evidence="8" id="KW-0804">Transcription</keyword>
<evidence type="ECO:0000313" key="14">
    <source>
        <dbReference type="Proteomes" id="UP001600943"/>
    </source>
</evidence>
<dbReference type="PROSITE" id="PS50110">
    <property type="entry name" value="RESPONSE_REGULATORY"/>
    <property type="match status" value="1"/>
</dbReference>
<dbReference type="SUPFAM" id="SSF52172">
    <property type="entry name" value="CheY-like"/>
    <property type="match status" value="1"/>
</dbReference>
<dbReference type="InterPro" id="IPR020449">
    <property type="entry name" value="Tscrpt_reg_AraC-type_HTH"/>
</dbReference>
<evidence type="ECO:0000256" key="7">
    <source>
        <dbReference type="ARBA" id="ARBA00023125"/>
    </source>
</evidence>
<proteinExistence type="predicted"/>
<sequence>MLKVLIADDEEVVLKGLKHIIDWEALGFTICGEAENGNDTLQKMKLLKPDLVLLDIRMPHLTGLEIIEMSKSFSYHSEFIILSGYSDFSYAQAAVKLGVNNYLLKPVDEDELKKAVIDVRHSIEKDRQTQTIYEKYKATAKDTIIFNFISGKEEAFSYDLNDLNLLSDQYMVLTYEKYNQTSVLEDNWDFAELLRVGNQNQTRFNHITINHQEIILLKGKTSIEKFYHLLKHYQSGPEKGSPLDSIFLAYGRPVDYIAELKVSYTDVCRLLHRRFFCHENQHVLSYINLPDQNMLTAKLEDFDEYPSILSGYIQSHNRSMLAETLCKLEHSLFFCNTDISHIKRALIDIFLQVKQKISHIYYTMSIPFPDNAGIIEAITTKNYLFEIIQFFSEQFELCTQTIGHPKSEDIIEDVIYYINHNFSENLKLESIAPLFGYNSSYLGKVFSQKTGENFNSYLDRIRIDQAKKFLIDDELKVYEIAERIGYKNPDYFHKKFKKYTNTTPAEFRKNIKQQIPT</sequence>
<organism evidence="13 14">
    <name type="scientific">Blautia hominis</name>
    <dbReference type="NCBI Taxonomy" id="2025493"/>
    <lineage>
        <taxon>Bacteria</taxon>
        <taxon>Bacillati</taxon>
        <taxon>Bacillota</taxon>
        <taxon>Clostridia</taxon>
        <taxon>Lachnospirales</taxon>
        <taxon>Lachnospiraceae</taxon>
        <taxon>Blautia</taxon>
    </lineage>
</organism>
<evidence type="ECO:0000256" key="1">
    <source>
        <dbReference type="ARBA" id="ARBA00004496"/>
    </source>
</evidence>
<comment type="caution">
    <text evidence="13">The sequence shown here is derived from an EMBL/GenBank/DDBJ whole genome shotgun (WGS) entry which is preliminary data.</text>
</comment>
<evidence type="ECO:0000259" key="12">
    <source>
        <dbReference type="PROSITE" id="PS50110"/>
    </source>
</evidence>
<evidence type="ECO:0000256" key="2">
    <source>
        <dbReference type="ARBA" id="ARBA00018672"/>
    </source>
</evidence>
<dbReference type="PANTHER" id="PTHR42713:SF3">
    <property type="entry name" value="TRANSCRIPTIONAL REGULATORY PROTEIN HPTR"/>
    <property type="match status" value="1"/>
</dbReference>
<evidence type="ECO:0000256" key="4">
    <source>
        <dbReference type="ARBA" id="ARBA00022553"/>
    </source>
</evidence>
<dbReference type="InterPro" id="IPR018060">
    <property type="entry name" value="HTH_AraC"/>
</dbReference>
<protein>
    <recommendedName>
        <fullName evidence="2">Stage 0 sporulation protein A homolog</fullName>
    </recommendedName>
</protein>
<feature type="domain" description="Response regulatory" evidence="12">
    <location>
        <begin position="3"/>
        <end position="120"/>
    </location>
</feature>
<dbReference type="Gene3D" id="1.10.10.60">
    <property type="entry name" value="Homeodomain-like"/>
    <property type="match status" value="2"/>
</dbReference>
<evidence type="ECO:0000256" key="8">
    <source>
        <dbReference type="ARBA" id="ARBA00023163"/>
    </source>
</evidence>
<accession>A0ABQ0BKN7</accession>
<comment type="subcellular location">
    <subcellularLocation>
        <location evidence="1">Cytoplasm</location>
    </subcellularLocation>
</comment>
<dbReference type="PROSITE" id="PS00041">
    <property type="entry name" value="HTH_ARAC_FAMILY_1"/>
    <property type="match status" value="1"/>
</dbReference>
<evidence type="ECO:0000256" key="10">
    <source>
        <dbReference type="PROSITE-ProRule" id="PRU00169"/>
    </source>
</evidence>
<dbReference type="InterPro" id="IPR018062">
    <property type="entry name" value="HTH_AraC-typ_CS"/>
</dbReference>
<dbReference type="Gene3D" id="3.40.50.2300">
    <property type="match status" value="1"/>
</dbReference>
<reference evidence="13 14" key="1">
    <citation type="submission" date="2024-04" db="EMBL/GenBank/DDBJ databases">
        <title>Defined microbial consortia suppress multidrug-resistant proinflammatory Enterobacteriaceae via ecological control.</title>
        <authorList>
            <person name="Furuichi M."/>
            <person name="Kawaguchi T."/>
            <person name="Pust M."/>
            <person name="Yasuma K."/>
            <person name="Plichta D."/>
            <person name="Hasegawa N."/>
            <person name="Ohya T."/>
            <person name="Bhattarai S."/>
            <person name="Sasajima S."/>
            <person name="Aoto Y."/>
            <person name="Tuganbaev T."/>
            <person name="Yaginuma M."/>
            <person name="Ueda M."/>
            <person name="Okahashi N."/>
            <person name="Amafuji K."/>
            <person name="Kiridooshi Y."/>
            <person name="Sugita K."/>
            <person name="Strazar M."/>
            <person name="Skelly A."/>
            <person name="Suda W."/>
            <person name="Hattori M."/>
            <person name="Nakamoto N."/>
            <person name="Caballero S."/>
            <person name="Norman J."/>
            <person name="Olle B."/>
            <person name="Tanoue T."/>
            <person name="Arita M."/>
            <person name="Bucci V."/>
            <person name="Atarashi K."/>
            <person name="Xavier R."/>
            <person name="Honda K."/>
        </authorList>
    </citation>
    <scope>NUCLEOTIDE SEQUENCE [LARGE SCALE GENOMIC DNA]</scope>
    <source>
        <strain evidence="14">k04-0078-D8-1</strain>
    </source>
</reference>
<name>A0ABQ0BKN7_9FIRM</name>
<dbReference type="InterPro" id="IPR001789">
    <property type="entry name" value="Sig_transdc_resp-reg_receiver"/>
</dbReference>
<dbReference type="SMART" id="SM00448">
    <property type="entry name" value="REC"/>
    <property type="match status" value="1"/>
</dbReference>
<dbReference type="Proteomes" id="UP001600943">
    <property type="component" value="Unassembled WGS sequence"/>
</dbReference>